<feature type="transmembrane region" description="Helical" evidence="7">
    <location>
        <begin position="29"/>
        <end position="50"/>
    </location>
</feature>
<dbReference type="GO" id="GO:0005886">
    <property type="term" value="C:plasma membrane"/>
    <property type="evidence" value="ECO:0007669"/>
    <property type="project" value="UniProtKB-SubCell"/>
</dbReference>
<evidence type="ECO:0000256" key="1">
    <source>
        <dbReference type="ARBA" id="ARBA00004651"/>
    </source>
</evidence>
<protein>
    <submittedName>
        <fullName evidence="8">Transglycosylase</fullName>
    </submittedName>
</protein>
<evidence type="ECO:0000256" key="6">
    <source>
        <dbReference type="ARBA" id="ARBA00023136"/>
    </source>
</evidence>
<keyword evidence="5 7" id="KW-1133">Transmembrane helix</keyword>
<evidence type="ECO:0000256" key="5">
    <source>
        <dbReference type="ARBA" id="ARBA00022989"/>
    </source>
</evidence>
<dbReference type="KEGG" id="npz:ACX27_04925"/>
<dbReference type="PANTHER" id="PTHR33884">
    <property type="entry name" value="UPF0410 PROTEIN YMGE"/>
    <property type="match status" value="1"/>
</dbReference>
<name>A0A0M4T1X8_9NOSO</name>
<dbReference type="Proteomes" id="UP000062645">
    <property type="component" value="Chromosome"/>
</dbReference>
<gene>
    <name evidence="8" type="ORF">ACX27_04925</name>
</gene>
<proteinExistence type="inferred from homology"/>
<evidence type="ECO:0000313" key="9">
    <source>
        <dbReference type="Proteomes" id="UP000062645"/>
    </source>
</evidence>
<dbReference type="PATRIC" id="fig|224013.5.peg.1187"/>
<evidence type="ECO:0000256" key="4">
    <source>
        <dbReference type="ARBA" id="ARBA00022692"/>
    </source>
</evidence>
<keyword evidence="6 7" id="KW-0472">Membrane</keyword>
<evidence type="ECO:0000256" key="2">
    <source>
        <dbReference type="ARBA" id="ARBA00011006"/>
    </source>
</evidence>
<dbReference type="EMBL" id="CP012036">
    <property type="protein sequence ID" value="ALF52341.1"/>
    <property type="molecule type" value="Genomic_DNA"/>
</dbReference>
<dbReference type="AlphaFoldDB" id="A0A0M4T1X8"/>
<evidence type="ECO:0000313" key="8">
    <source>
        <dbReference type="EMBL" id="ALF52341.1"/>
    </source>
</evidence>
<comment type="similarity">
    <text evidence="2">Belongs to the UPF0410 family.</text>
</comment>
<keyword evidence="9" id="KW-1185">Reference proteome</keyword>
<evidence type="ECO:0000256" key="3">
    <source>
        <dbReference type="ARBA" id="ARBA00022475"/>
    </source>
</evidence>
<dbReference type="PANTHER" id="PTHR33884:SF3">
    <property type="entry name" value="UPF0410 PROTEIN YMGE"/>
    <property type="match status" value="1"/>
</dbReference>
<keyword evidence="3" id="KW-1003">Cell membrane</keyword>
<comment type="subcellular location">
    <subcellularLocation>
        <location evidence="1">Cell membrane</location>
        <topology evidence="1">Multi-pass membrane protein</topology>
    </subcellularLocation>
</comment>
<reference evidence="9" key="1">
    <citation type="submission" date="2015-07" db="EMBL/GenBank/DDBJ databases">
        <title>Genome Of Nitrogen-Fixing Cyanobacterium Nostoc piscinale CENA21 From Solimoes/Amazon River Floodplain Sediments And Comparative Genomics To Uncover Biosynthetic Natural Products Potential.</title>
        <authorList>
            <person name="Leao T.F."/>
            <person name="Leao P.N."/>
            <person name="Guimaraes P.I."/>
            <person name="de Melo A.G.C."/>
            <person name="Ramos R.T.J."/>
            <person name="Silva A."/>
            <person name="Fiore M.F."/>
            <person name="Schneider M.P.C."/>
        </authorList>
    </citation>
    <scope>NUCLEOTIDE SEQUENCE [LARGE SCALE GENOMIC DNA]</scope>
    <source>
        <strain evidence="9">CENA21</strain>
    </source>
</reference>
<accession>A0A0M4T1X8</accession>
<reference evidence="8 9" key="2">
    <citation type="journal article" date="2016" name="Genome Announc.">
        <title>Draft Genome Sequence of the N2-Fixing Cyanobacterium Nostoc piscinale CENA21, Isolated from the Brazilian Amazon Floodplain.</title>
        <authorList>
            <person name="Leao T."/>
            <person name="Guimaraes P.I."/>
            <person name="de Melo A.G."/>
            <person name="Ramos R.T."/>
            <person name="Leao P.N."/>
            <person name="Silva A."/>
            <person name="Fiore M.F."/>
            <person name="Schneider M.P."/>
        </authorList>
    </citation>
    <scope>NUCLEOTIDE SEQUENCE [LARGE SCALE GENOMIC DNA]</scope>
    <source>
        <strain evidence="8 9">CENA21</strain>
    </source>
</reference>
<evidence type="ECO:0000256" key="7">
    <source>
        <dbReference type="SAM" id="Phobius"/>
    </source>
</evidence>
<organism evidence="8 9">
    <name type="scientific">Nostoc piscinale CENA21</name>
    <dbReference type="NCBI Taxonomy" id="224013"/>
    <lineage>
        <taxon>Bacteria</taxon>
        <taxon>Bacillati</taxon>
        <taxon>Cyanobacteriota</taxon>
        <taxon>Cyanophyceae</taxon>
        <taxon>Nostocales</taxon>
        <taxon>Nostocaceae</taxon>
        <taxon>Nostoc</taxon>
    </lineage>
</organism>
<dbReference type="RefSeq" id="WP_062289220.1">
    <property type="nucleotide sequence ID" value="NZ_CP012036.1"/>
</dbReference>
<feature type="transmembrane region" description="Helical" evidence="7">
    <location>
        <begin position="62"/>
        <end position="84"/>
    </location>
</feature>
<sequence length="90" mass="9042">MNILAWIILGLIAGAIAKAIYPGHQGGGILGTILLGIIGAFVGGSLGVFFSTGNFALAAPTLSIPGILVAVLGAIVAVFLWNLLTRRSAV</sequence>
<dbReference type="Pfam" id="PF04226">
    <property type="entry name" value="Transgly_assoc"/>
    <property type="match status" value="1"/>
</dbReference>
<dbReference type="InterPro" id="IPR007341">
    <property type="entry name" value="Transgly_assoc"/>
</dbReference>
<keyword evidence="4 7" id="KW-0812">Transmembrane</keyword>